<feature type="region of interest" description="Disordered" evidence="1">
    <location>
        <begin position="1"/>
        <end position="30"/>
    </location>
</feature>
<evidence type="ECO:0000256" key="1">
    <source>
        <dbReference type="SAM" id="MobiDB-lite"/>
    </source>
</evidence>
<evidence type="ECO:0000313" key="2">
    <source>
        <dbReference type="EMBL" id="NVM96434.1"/>
    </source>
</evidence>
<dbReference type="EMBL" id="JAAMFM010000031">
    <property type="protein sequence ID" value="NVM96434.1"/>
    <property type="molecule type" value="Genomic_DNA"/>
</dbReference>
<accession>A0A7Y7IJ60</accession>
<protein>
    <submittedName>
        <fullName evidence="2">Uncharacterized protein</fullName>
    </submittedName>
</protein>
<reference evidence="2 3" key="1">
    <citation type="submission" date="2020-02" db="EMBL/GenBank/DDBJ databases">
        <title>Genome sequence of strain AETb3-4.</title>
        <authorList>
            <person name="Gao J."/>
            <person name="Zhang X."/>
        </authorList>
    </citation>
    <scope>NUCLEOTIDE SEQUENCE [LARGE SCALE GENOMIC DNA]</scope>
    <source>
        <strain evidence="2 3">AETb3-4</strain>
    </source>
</reference>
<sequence length="78" mass="8875">MELSRTAATETTTGRPPFNQWSSKGNGKTVTRTLSQEVAKLHREWIESDLELRRIIKDMPTDSERATELVIPSHPRKG</sequence>
<dbReference type="AlphaFoldDB" id="A0A7Y7IJ60"/>
<keyword evidence="3" id="KW-1185">Reference proteome</keyword>
<organism evidence="2 3">
    <name type="scientific">Arthrobacter wenxiniae</name>
    <dbReference type="NCBI Taxonomy" id="2713570"/>
    <lineage>
        <taxon>Bacteria</taxon>
        <taxon>Bacillati</taxon>
        <taxon>Actinomycetota</taxon>
        <taxon>Actinomycetes</taxon>
        <taxon>Micrococcales</taxon>
        <taxon>Micrococcaceae</taxon>
        <taxon>Arthrobacter</taxon>
    </lineage>
</organism>
<name>A0A7Y7IJ60_9MICC</name>
<dbReference type="Proteomes" id="UP000543556">
    <property type="component" value="Unassembled WGS sequence"/>
</dbReference>
<evidence type="ECO:0000313" key="3">
    <source>
        <dbReference type="Proteomes" id="UP000543556"/>
    </source>
</evidence>
<proteinExistence type="predicted"/>
<dbReference type="RefSeq" id="WP_176636154.1">
    <property type="nucleotide sequence ID" value="NZ_JAAMFM010000031.1"/>
</dbReference>
<gene>
    <name evidence="2" type="ORF">G6034_16275</name>
</gene>
<comment type="caution">
    <text evidence="2">The sequence shown here is derived from an EMBL/GenBank/DDBJ whole genome shotgun (WGS) entry which is preliminary data.</text>
</comment>